<sequence length="196" mass="22992">MDIDEFWHLIEESARETTGKAARVQWLHERLVRRPAEDIIDYASWMEVARRKVDTYLMWGAARALHLVGGLDSVYYFHSWVISLGRETFERVTSDPDTLIDVPEVRRFNLIQRDRSPRTDEDLPEFEAFGYVAGTAWEQATGRDRGLLYAALEARGHVLDSLPNPTDEEWDMDDEEESARRLPRTNRYMRRLYGRA</sequence>
<organism evidence="2 3">
    <name type="scientific">Nonomuraea indica</name>
    <dbReference type="NCBI Taxonomy" id="1581193"/>
    <lineage>
        <taxon>Bacteria</taxon>
        <taxon>Bacillati</taxon>
        <taxon>Actinomycetota</taxon>
        <taxon>Actinomycetes</taxon>
        <taxon>Streptosporangiales</taxon>
        <taxon>Streptosporangiaceae</taxon>
        <taxon>Nonomuraea</taxon>
    </lineage>
</organism>
<evidence type="ECO:0000313" key="2">
    <source>
        <dbReference type="EMBL" id="MFI7438915.1"/>
    </source>
</evidence>
<accession>A0ABW7ZWI2</accession>
<gene>
    <name evidence="2" type="ORF">ACIBP5_02995</name>
</gene>
<reference evidence="2 3" key="1">
    <citation type="submission" date="2024-10" db="EMBL/GenBank/DDBJ databases">
        <title>The Natural Products Discovery Center: Release of the First 8490 Sequenced Strains for Exploring Actinobacteria Biosynthetic Diversity.</title>
        <authorList>
            <person name="Kalkreuter E."/>
            <person name="Kautsar S.A."/>
            <person name="Yang D."/>
            <person name="Bader C.D."/>
            <person name="Teijaro C.N."/>
            <person name="Fluegel L."/>
            <person name="Davis C.M."/>
            <person name="Simpson J.R."/>
            <person name="Lauterbach L."/>
            <person name="Steele A.D."/>
            <person name="Gui C."/>
            <person name="Meng S."/>
            <person name="Li G."/>
            <person name="Viehrig K."/>
            <person name="Ye F."/>
            <person name="Su P."/>
            <person name="Kiefer A.F."/>
            <person name="Nichols A."/>
            <person name="Cepeda A.J."/>
            <person name="Yan W."/>
            <person name="Fan B."/>
            <person name="Jiang Y."/>
            <person name="Adhikari A."/>
            <person name="Zheng C.-J."/>
            <person name="Schuster L."/>
            <person name="Cowan T.M."/>
            <person name="Smanski M.J."/>
            <person name="Chevrette M.G."/>
            <person name="De Carvalho L.P.S."/>
            <person name="Shen B."/>
        </authorList>
    </citation>
    <scope>NUCLEOTIDE SEQUENCE [LARGE SCALE GENOMIC DNA]</scope>
    <source>
        <strain evidence="2 3">NPDC049503</strain>
    </source>
</reference>
<dbReference type="Pfam" id="PF14024">
    <property type="entry name" value="DUF4240"/>
    <property type="match status" value="1"/>
</dbReference>
<dbReference type="EMBL" id="JBITMB010000001">
    <property type="protein sequence ID" value="MFI7438915.1"/>
    <property type="molecule type" value="Genomic_DNA"/>
</dbReference>
<evidence type="ECO:0000313" key="3">
    <source>
        <dbReference type="Proteomes" id="UP001612928"/>
    </source>
</evidence>
<keyword evidence="3" id="KW-1185">Reference proteome</keyword>
<dbReference type="RefSeq" id="WP_397018465.1">
    <property type="nucleotide sequence ID" value="NZ_JBITMB010000001.1"/>
</dbReference>
<dbReference type="InterPro" id="IPR025334">
    <property type="entry name" value="DUF4240"/>
</dbReference>
<dbReference type="Proteomes" id="UP001612928">
    <property type="component" value="Unassembled WGS sequence"/>
</dbReference>
<evidence type="ECO:0000259" key="1">
    <source>
        <dbReference type="Pfam" id="PF14024"/>
    </source>
</evidence>
<proteinExistence type="predicted"/>
<feature type="domain" description="DUF4240" evidence="1">
    <location>
        <begin position="1"/>
        <end position="139"/>
    </location>
</feature>
<protein>
    <submittedName>
        <fullName evidence="2">DUF4240 domain-containing protein</fullName>
    </submittedName>
</protein>
<name>A0ABW7ZWI2_9ACTN</name>
<comment type="caution">
    <text evidence="2">The sequence shown here is derived from an EMBL/GenBank/DDBJ whole genome shotgun (WGS) entry which is preliminary data.</text>
</comment>